<dbReference type="GO" id="GO:0016020">
    <property type="term" value="C:membrane"/>
    <property type="evidence" value="ECO:0007669"/>
    <property type="project" value="InterPro"/>
</dbReference>
<comment type="caution">
    <text evidence="3">The sequence shown here is derived from an EMBL/GenBank/DDBJ whole genome shotgun (WGS) entry which is preliminary data.</text>
</comment>
<dbReference type="EMBL" id="FNNO01000001">
    <property type="protein sequence ID" value="SDW20020.1"/>
    <property type="molecule type" value="Genomic_DNA"/>
</dbReference>
<name>A0A8X8LCV8_9BACT</name>
<dbReference type="Pfam" id="PF00892">
    <property type="entry name" value="EamA"/>
    <property type="match status" value="1"/>
</dbReference>
<protein>
    <submittedName>
        <fullName evidence="3">EamA-like transporter family protein</fullName>
    </submittedName>
</protein>
<dbReference type="InterPro" id="IPR037185">
    <property type="entry name" value="EmrE-like"/>
</dbReference>
<accession>A0A8X8LCV8</accession>
<sequence>MMSAGMKSIGSNNIAIITSIGPVSTILQAHFILGEPILGLQLAGTALVIIGVLLIGWRSAN</sequence>
<gene>
    <name evidence="3" type="ORF">SAMN05444410_101495</name>
</gene>
<dbReference type="Proteomes" id="UP000198711">
    <property type="component" value="Unassembled WGS sequence"/>
</dbReference>
<dbReference type="RefSeq" id="WP_092721626.1">
    <property type="nucleotide sequence ID" value="NZ_FNNO01000001.1"/>
</dbReference>
<keyword evidence="1" id="KW-0812">Transmembrane</keyword>
<evidence type="ECO:0000313" key="3">
    <source>
        <dbReference type="EMBL" id="SDW20020.1"/>
    </source>
</evidence>
<proteinExistence type="predicted"/>
<evidence type="ECO:0000259" key="2">
    <source>
        <dbReference type="Pfam" id="PF00892"/>
    </source>
</evidence>
<feature type="transmembrane region" description="Helical" evidence="1">
    <location>
        <begin position="12"/>
        <end position="32"/>
    </location>
</feature>
<feature type="transmembrane region" description="Helical" evidence="1">
    <location>
        <begin position="38"/>
        <end position="57"/>
    </location>
</feature>
<dbReference type="Gene3D" id="1.10.3730.20">
    <property type="match status" value="1"/>
</dbReference>
<keyword evidence="4" id="KW-1185">Reference proteome</keyword>
<dbReference type="AlphaFoldDB" id="A0A8X8LCV8"/>
<evidence type="ECO:0000256" key="1">
    <source>
        <dbReference type="SAM" id="Phobius"/>
    </source>
</evidence>
<organism evidence="3 4">
    <name type="scientific">Hydrobacter penzbergensis</name>
    <dbReference type="NCBI Taxonomy" id="1235997"/>
    <lineage>
        <taxon>Bacteria</taxon>
        <taxon>Pseudomonadati</taxon>
        <taxon>Bacteroidota</taxon>
        <taxon>Chitinophagia</taxon>
        <taxon>Chitinophagales</taxon>
        <taxon>Chitinophagaceae</taxon>
        <taxon>Hydrobacter</taxon>
    </lineage>
</organism>
<dbReference type="SUPFAM" id="SSF103481">
    <property type="entry name" value="Multidrug resistance efflux transporter EmrE"/>
    <property type="match status" value="1"/>
</dbReference>
<keyword evidence="1" id="KW-0472">Membrane</keyword>
<dbReference type="InterPro" id="IPR000620">
    <property type="entry name" value="EamA_dom"/>
</dbReference>
<evidence type="ECO:0000313" key="4">
    <source>
        <dbReference type="Proteomes" id="UP000198711"/>
    </source>
</evidence>
<feature type="domain" description="EamA" evidence="2">
    <location>
        <begin position="2"/>
        <end position="56"/>
    </location>
</feature>
<reference evidence="3 4" key="1">
    <citation type="submission" date="2016-10" db="EMBL/GenBank/DDBJ databases">
        <authorList>
            <person name="Varghese N."/>
            <person name="Submissions S."/>
        </authorList>
    </citation>
    <scope>NUCLEOTIDE SEQUENCE [LARGE SCALE GENOMIC DNA]</scope>
    <source>
        <strain evidence="3 4">DSM 25353</strain>
    </source>
</reference>
<keyword evidence="1" id="KW-1133">Transmembrane helix</keyword>